<evidence type="ECO:0000256" key="3">
    <source>
        <dbReference type="SAM" id="Phobius"/>
    </source>
</evidence>
<proteinExistence type="inferred from homology"/>
<gene>
    <name evidence="4" type="ORF">SAMN04488007_1195</name>
</gene>
<sequence>MNRIDMSKYHDPFTLKSRIKRVIWSITYILFFRVFFLNIFRTWRNFILRLFGAKIGNNSLIYASVKIWAPWNLEMGSFSAIGRNVDIYNQGLVCIGSNTIISQKSYICASSHYHTTPSLEWYAAPIYIKNQVWVCADAFIGPGVIIEDGAVVGARSAVFKKIDSWTVVGGNPAKFIKIREIKS</sequence>
<keyword evidence="3" id="KW-0472">Membrane</keyword>
<dbReference type="SUPFAM" id="SSF51161">
    <property type="entry name" value="Trimeric LpxA-like enzymes"/>
    <property type="match status" value="1"/>
</dbReference>
<dbReference type="GO" id="GO:0005829">
    <property type="term" value="C:cytosol"/>
    <property type="evidence" value="ECO:0007669"/>
    <property type="project" value="TreeGrafter"/>
</dbReference>
<dbReference type="STRING" id="228958.SAMN04488007_1195"/>
<dbReference type="AlphaFoldDB" id="A0A1M6LKG5"/>
<evidence type="ECO:0000313" key="5">
    <source>
        <dbReference type="Proteomes" id="UP000184314"/>
    </source>
</evidence>
<evidence type="ECO:0000256" key="2">
    <source>
        <dbReference type="ARBA" id="ARBA00022679"/>
    </source>
</evidence>
<accession>A0A1M6LKG5</accession>
<dbReference type="RefSeq" id="WP_073242132.1">
    <property type="nucleotide sequence ID" value="NZ_FQZX01000001.1"/>
</dbReference>
<dbReference type="Proteomes" id="UP000184314">
    <property type="component" value="Unassembled WGS sequence"/>
</dbReference>
<dbReference type="GO" id="GO:0008374">
    <property type="term" value="F:O-acyltransferase activity"/>
    <property type="evidence" value="ECO:0007669"/>
    <property type="project" value="TreeGrafter"/>
</dbReference>
<evidence type="ECO:0000256" key="1">
    <source>
        <dbReference type="ARBA" id="ARBA00007274"/>
    </source>
</evidence>
<organism evidence="4 5">
    <name type="scientific">Maribacter aquivivus</name>
    <dbReference type="NCBI Taxonomy" id="228958"/>
    <lineage>
        <taxon>Bacteria</taxon>
        <taxon>Pseudomonadati</taxon>
        <taxon>Bacteroidota</taxon>
        <taxon>Flavobacteriia</taxon>
        <taxon>Flavobacteriales</taxon>
        <taxon>Flavobacteriaceae</taxon>
        <taxon>Maribacter</taxon>
    </lineage>
</organism>
<dbReference type="PANTHER" id="PTHR23416:SF23">
    <property type="entry name" value="ACETYLTRANSFERASE C18B11.09C-RELATED"/>
    <property type="match status" value="1"/>
</dbReference>
<dbReference type="Gene3D" id="2.160.10.10">
    <property type="entry name" value="Hexapeptide repeat proteins"/>
    <property type="match status" value="1"/>
</dbReference>
<evidence type="ECO:0000313" key="4">
    <source>
        <dbReference type="EMBL" id="SHJ71645.1"/>
    </source>
</evidence>
<keyword evidence="2 4" id="KW-0808">Transferase</keyword>
<dbReference type="InterPro" id="IPR051159">
    <property type="entry name" value="Hexapeptide_acetyltransf"/>
</dbReference>
<dbReference type="OrthoDB" id="9814490at2"/>
<dbReference type="EMBL" id="FQZX01000001">
    <property type="protein sequence ID" value="SHJ71645.1"/>
    <property type="molecule type" value="Genomic_DNA"/>
</dbReference>
<comment type="similarity">
    <text evidence="1">Belongs to the transferase hexapeptide repeat family.</text>
</comment>
<dbReference type="CDD" id="cd05825">
    <property type="entry name" value="LbH_wcaF_like"/>
    <property type="match status" value="1"/>
</dbReference>
<keyword evidence="3" id="KW-1133">Transmembrane helix</keyword>
<feature type="transmembrane region" description="Helical" evidence="3">
    <location>
        <begin position="21"/>
        <end position="40"/>
    </location>
</feature>
<keyword evidence="5" id="KW-1185">Reference proteome</keyword>
<keyword evidence="3" id="KW-0812">Transmembrane</keyword>
<dbReference type="PANTHER" id="PTHR23416">
    <property type="entry name" value="SIALIC ACID SYNTHASE-RELATED"/>
    <property type="match status" value="1"/>
</dbReference>
<reference evidence="5" key="1">
    <citation type="submission" date="2016-11" db="EMBL/GenBank/DDBJ databases">
        <authorList>
            <person name="Varghese N."/>
            <person name="Submissions S."/>
        </authorList>
    </citation>
    <scope>NUCLEOTIDE SEQUENCE [LARGE SCALE GENOMIC DNA]</scope>
    <source>
        <strain evidence="5">DSM 16478</strain>
    </source>
</reference>
<name>A0A1M6LKG5_9FLAO</name>
<dbReference type="InterPro" id="IPR011004">
    <property type="entry name" value="Trimer_LpxA-like_sf"/>
</dbReference>
<protein>
    <submittedName>
        <fullName evidence="4">Putative colanic acid biosynthesis acetyltransferase WcaF</fullName>
    </submittedName>
</protein>